<sequence>MKEAKPTAQYAMEWGLGFSEEIGMVVELAVRESDSSWIHLKPFSHATSKPVRILHSSACRVSHSPNVLLKPIRNSPLSFLARPPHELVGFLTVTTLASTFSLIDPVTGGFHLIVLLALACAYELGSSKEFLIHLASNRISFTGSLGRCCVLPKTKLFLHFHHFHIVIPKMRLQSISEKPKELVRFKVTHLSRFKLKNDGQCCGLTNFIQEIFTCSQSLKQ</sequence>
<evidence type="ECO:0000313" key="2">
    <source>
        <dbReference type="Proteomes" id="UP000634136"/>
    </source>
</evidence>
<dbReference type="Proteomes" id="UP000634136">
    <property type="component" value="Unassembled WGS sequence"/>
</dbReference>
<dbReference type="EMBL" id="JAAIUW010000003">
    <property type="protein sequence ID" value="KAF7837551.1"/>
    <property type="molecule type" value="Genomic_DNA"/>
</dbReference>
<comment type="caution">
    <text evidence="1">The sequence shown here is derived from an EMBL/GenBank/DDBJ whole genome shotgun (WGS) entry which is preliminary data.</text>
</comment>
<accession>A0A835CBX8</accession>
<protein>
    <submittedName>
        <fullName evidence="1">Putative ribonuclease H protein</fullName>
    </submittedName>
</protein>
<dbReference type="AlphaFoldDB" id="A0A835CBX8"/>
<evidence type="ECO:0000313" key="1">
    <source>
        <dbReference type="EMBL" id="KAF7837551.1"/>
    </source>
</evidence>
<gene>
    <name evidence="1" type="ORF">G2W53_006033</name>
</gene>
<organism evidence="1 2">
    <name type="scientific">Senna tora</name>
    <dbReference type="NCBI Taxonomy" id="362788"/>
    <lineage>
        <taxon>Eukaryota</taxon>
        <taxon>Viridiplantae</taxon>
        <taxon>Streptophyta</taxon>
        <taxon>Embryophyta</taxon>
        <taxon>Tracheophyta</taxon>
        <taxon>Spermatophyta</taxon>
        <taxon>Magnoliopsida</taxon>
        <taxon>eudicotyledons</taxon>
        <taxon>Gunneridae</taxon>
        <taxon>Pentapetalae</taxon>
        <taxon>rosids</taxon>
        <taxon>fabids</taxon>
        <taxon>Fabales</taxon>
        <taxon>Fabaceae</taxon>
        <taxon>Caesalpinioideae</taxon>
        <taxon>Cassia clade</taxon>
        <taxon>Senna</taxon>
    </lineage>
</organism>
<reference evidence="1" key="1">
    <citation type="submission" date="2020-09" db="EMBL/GenBank/DDBJ databases">
        <title>Genome-Enabled Discovery of Anthraquinone Biosynthesis in Senna tora.</title>
        <authorList>
            <person name="Kang S.-H."/>
            <person name="Pandey R.P."/>
            <person name="Lee C.-M."/>
            <person name="Sim J.-S."/>
            <person name="Jeong J.-T."/>
            <person name="Choi B.-S."/>
            <person name="Jung M."/>
            <person name="Ginzburg D."/>
            <person name="Zhao K."/>
            <person name="Won S.Y."/>
            <person name="Oh T.-J."/>
            <person name="Yu Y."/>
            <person name="Kim N.-H."/>
            <person name="Lee O.R."/>
            <person name="Lee T.-H."/>
            <person name="Bashyal P."/>
            <person name="Kim T.-S."/>
            <person name="Lee W.-H."/>
            <person name="Kawkins C."/>
            <person name="Kim C.-K."/>
            <person name="Kim J.S."/>
            <person name="Ahn B.O."/>
            <person name="Rhee S.Y."/>
            <person name="Sohng J.K."/>
        </authorList>
    </citation>
    <scope>NUCLEOTIDE SEQUENCE</scope>
    <source>
        <tissue evidence="1">Leaf</tissue>
    </source>
</reference>
<proteinExistence type="predicted"/>
<name>A0A835CBX8_9FABA</name>
<keyword evidence="2" id="KW-1185">Reference proteome</keyword>